<feature type="transmembrane region" description="Helical" evidence="1">
    <location>
        <begin position="179"/>
        <end position="200"/>
    </location>
</feature>
<comment type="caution">
    <text evidence="2">The sequence shown here is derived from an EMBL/GenBank/DDBJ whole genome shotgun (WGS) entry which is preliminary data.</text>
</comment>
<name>A0A4R3N914_9BACI</name>
<dbReference type="AlphaFoldDB" id="A0A4R3N914"/>
<keyword evidence="1" id="KW-0472">Membrane</keyword>
<protein>
    <submittedName>
        <fullName evidence="2">Caa3-type cytochrome oxidase assembly factor Caa3/CtaG</fullName>
    </submittedName>
</protein>
<dbReference type="EMBL" id="SMAN01000006">
    <property type="protein sequence ID" value="TCT23603.1"/>
    <property type="molecule type" value="Genomic_DNA"/>
</dbReference>
<evidence type="ECO:0000256" key="1">
    <source>
        <dbReference type="SAM" id="Phobius"/>
    </source>
</evidence>
<reference evidence="2 3" key="1">
    <citation type="submission" date="2019-03" db="EMBL/GenBank/DDBJ databases">
        <title>Genomic Encyclopedia of Type Strains, Phase IV (KMG-IV): sequencing the most valuable type-strain genomes for metagenomic binning, comparative biology and taxonomic classification.</title>
        <authorList>
            <person name="Goeker M."/>
        </authorList>
    </citation>
    <scope>NUCLEOTIDE SEQUENCE [LARGE SCALE GENOMIC DNA]</scope>
    <source>
        <strain evidence="2 3">DSM 25894</strain>
    </source>
</reference>
<proteinExistence type="predicted"/>
<evidence type="ECO:0000313" key="3">
    <source>
        <dbReference type="Proteomes" id="UP000294650"/>
    </source>
</evidence>
<keyword evidence="1" id="KW-1133">Transmembrane helix</keyword>
<gene>
    <name evidence="2" type="ORF">EDD68_10613</name>
</gene>
<feature type="transmembrane region" description="Helical" evidence="1">
    <location>
        <begin position="24"/>
        <end position="42"/>
    </location>
</feature>
<evidence type="ECO:0000313" key="2">
    <source>
        <dbReference type="EMBL" id="TCT23603.1"/>
    </source>
</evidence>
<feature type="transmembrane region" description="Helical" evidence="1">
    <location>
        <begin position="54"/>
        <end position="73"/>
    </location>
</feature>
<keyword evidence="1" id="KW-0812">Transmembrane</keyword>
<organism evidence="2 3">
    <name type="scientific">Melghiribacillus thermohalophilus</name>
    <dbReference type="NCBI Taxonomy" id="1324956"/>
    <lineage>
        <taxon>Bacteria</taxon>
        <taxon>Bacillati</taxon>
        <taxon>Bacillota</taxon>
        <taxon>Bacilli</taxon>
        <taxon>Bacillales</taxon>
        <taxon>Bacillaceae</taxon>
        <taxon>Melghiribacillus</taxon>
    </lineage>
</organism>
<feature type="transmembrane region" description="Helical" evidence="1">
    <location>
        <begin position="79"/>
        <end position="102"/>
    </location>
</feature>
<dbReference type="Proteomes" id="UP000294650">
    <property type="component" value="Unassembled WGS sequence"/>
</dbReference>
<accession>A0A4R3N914</accession>
<keyword evidence="3" id="KW-1185">Reference proteome</keyword>
<sequence>MDVSVIQSSMYNILKKVSALQRRFHILRMMSANWLLFLVLVWKSRDQKTMGFRTVFLLIGSLLIYFQLTFPLAEWYPFFYTFHMLDLSFLFFIIPPLILFGLSGVKASFLSSFMRRTSAYSLVMFTLLFTMIHLPAGIAVLQILNLSPNTLYLIMFGLALDWWRPLCQKTLSVEKWKKYKMGSMMALIPACTFLLADALFTPVQSMVSMSNFEYCISPGMSMADLDSFILPPRWDQALAAFLMIGFHKGSMMTVSRFRRKESGHFFINNPGIFQKKK</sequence>
<feature type="transmembrane region" description="Helical" evidence="1">
    <location>
        <begin position="122"/>
        <end position="144"/>
    </location>
</feature>